<dbReference type="InterPro" id="IPR012340">
    <property type="entry name" value="NA-bd_OB-fold"/>
</dbReference>
<evidence type="ECO:0000313" key="7">
    <source>
        <dbReference type="EMBL" id="HIU59636.1"/>
    </source>
</evidence>
<comment type="caution">
    <text evidence="7">The sequence shown here is derived from an EMBL/GenBank/DDBJ whole genome shotgun (WGS) entry which is preliminary data.</text>
</comment>
<dbReference type="CDD" id="cd04453">
    <property type="entry name" value="S1_RNase_E"/>
    <property type="match status" value="1"/>
</dbReference>
<organism evidence="7 8">
    <name type="scientific">Candidatus Scatosoma pullistercoris</name>
    <dbReference type="NCBI Taxonomy" id="2840934"/>
    <lineage>
        <taxon>Bacteria</taxon>
        <taxon>Bacillati</taxon>
        <taxon>Bacillota</taxon>
        <taxon>Clostridia</taxon>
        <taxon>Candidatus Scatosoma</taxon>
    </lineage>
</organism>
<dbReference type="PANTHER" id="PTHR30001">
    <property type="entry name" value="RIBONUCLEASE"/>
    <property type="match status" value="1"/>
</dbReference>
<dbReference type="AlphaFoldDB" id="A0A9D1MG69"/>
<reference evidence="7" key="1">
    <citation type="submission" date="2020-10" db="EMBL/GenBank/DDBJ databases">
        <authorList>
            <person name="Gilroy R."/>
        </authorList>
    </citation>
    <scope>NUCLEOTIDE SEQUENCE</scope>
    <source>
        <strain evidence="7">11687</strain>
    </source>
</reference>
<dbReference type="InterPro" id="IPR019307">
    <property type="entry name" value="RNA-bd_AU-1/RNase_E/G"/>
</dbReference>
<reference evidence="7" key="2">
    <citation type="journal article" date="2021" name="PeerJ">
        <title>Extensive microbial diversity within the chicken gut microbiome revealed by metagenomics and culture.</title>
        <authorList>
            <person name="Gilroy R."/>
            <person name="Ravi A."/>
            <person name="Getino M."/>
            <person name="Pursley I."/>
            <person name="Horton D.L."/>
            <person name="Alikhan N.F."/>
            <person name="Baker D."/>
            <person name="Gharbi K."/>
            <person name="Hall N."/>
            <person name="Watson M."/>
            <person name="Adriaenssens E.M."/>
            <person name="Foster-Nyarko E."/>
            <person name="Jarju S."/>
            <person name="Secka A."/>
            <person name="Antonio M."/>
            <person name="Oren A."/>
            <person name="Chaudhuri R.R."/>
            <person name="La Ragione R."/>
            <person name="Hildebrand F."/>
            <person name="Pallen M.J."/>
        </authorList>
    </citation>
    <scope>NUCLEOTIDE SEQUENCE</scope>
    <source>
        <strain evidence="7">11687</strain>
    </source>
</reference>
<evidence type="ECO:0000256" key="2">
    <source>
        <dbReference type="ARBA" id="ARBA00022723"/>
    </source>
</evidence>
<dbReference type="SUPFAM" id="SSF50249">
    <property type="entry name" value="Nucleic acid-binding proteins"/>
    <property type="match status" value="1"/>
</dbReference>
<evidence type="ECO:0000256" key="1">
    <source>
        <dbReference type="ARBA" id="ARBA00001946"/>
    </source>
</evidence>
<dbReference type="Gene3D" id="2.40.50.140">
    <property type="entry name" value="Nucleic acid-binding proteins"/>
    <property type="match status" value="1"/>
</dbReference>
<dbReference type="Pfam" id="PF10150">
    <property type="entry name" value="RNase_E_G"/>
    <property type="match status" value="1"/>
</dbReference>
<dbReference type="GO" id="GO:0003723">
    <property type="term" value="F:RNA binding"/>
    <property type="evidence" value="ECO:0007669"/>
    <property type="project" value="UniProtKB-KW"/>
</dbReference>
<evidence type="ECO:0000256" key="3">
    <source>
        <dbReference type="ARBA" id="ARBA00022801"/>
    </source>
</evidence>
<dbReference type="EMBL" id="DVMZ01000164">
    <property type="protein sequence ID" value="HIU59636.1"/>
    <property type="molecule type" value="Genomic_DNA"/>
</dbReference>
<accession>A0A9D1MG69</accession>
<dbReference type="GO" id="GO:0046872">
    <property type="term" value="F:metal ion binding"/>
    <property type="evidence" value="ECO:0007669"/>
    <property type="project" value="UniProtKB-KW"/>
</dbReference>
<name>A0A9D1MG69_9FIRM</name>
<dbReference type="GO" id="GO:0016787">
    <property type="term" value="F:hydrolase activity"/>
    <property type="evidence" value="ECO:0007669"/>
    <property type="project" value="UniProtKB-KW"/>
</dbReference>
<keyword evidence="4" id="KW-0460">Magnesium</keyword>
<evidence type="ECO:0000313" key="8">
    <source>
        <dbReference type="Proteomes" id="UP000824081"/>
    </source>
</evidence>
<proteinExistence type="predicted"/>
<comment type="cofactor">
    <cofactor evidence="1">
        <name>Mg(2+)</name>
        <dbReference type="ChEBI" id="CHEBI:18420"/>
    </cofactor>
</comment>
<dbReference type="GO" id="GO:0006364">
    <property type="term" value="P:rRNA processing"/>
    <property type="evidence" value="ECO:0007669"/>
    <property type="project" value="TreeGrafter"/>
</dbReference>
<dbReference type="Proteomes" id="UP000824081">
    <property type="component" value="Unassembled WGS sequence"/>
</dbReference>
<dbReference type="InterPro" id="IPR004659">
    <property type="entry name" value="RNase_E/G"/>
</dbReference>
<evidence type="ECO:0000256" key="4">
    <source>
        <dbReference type="ARBA" id="ARBA00022842"/>
    </source>
</evidence>
<sequence length="501" mass="56450">MKKEWFFDRYCGQQFVAFMEDGKLVEFAAEEESGGEIVGNIYKGRVMNVLSGMQAAFVACGLERNCYLSMGESYTDYNKYDGTMGETTWQQPEWKPGDEIIVQVVQPPRGNKGAKVTTHLSFVGKNLIYLPNTDFIGISRKITEEELRANLLLTAERMRDRAGEGFIVRTQAPFASRKELKKESEYLKNLWRAMLRRAKDAPVGSVLHKEEDLPARVMRDSIGEDVTAIRVGDRSLYERIVELVRLRGDISERKVTLYAGERSMLREYGISPLVYAAAQPQVMLESGGYLVIDHTEAMTVVDVNTGSFVGDVNLEETVFRVNLEAAREIARQVRLRNVGGIVVVDFIDMTDEGHKAAVTAELTECLSRDKAKCRILPMSDLCLTEFTRKRVGNDVLSYLVKPCGDCTGRGYVPADIFVVAHIRADILDRFADGYKAVIVELNEGIMQRILKEGLLREEVSGAWRDKQVYMVPHKTFAEKKYSVRGDNSGVLTLPDKAQLLY</sequence>
<feature type="domain" description="RNA-binding protein AU-1/Ribonuclease E/G" evidence="6">
    <location>
        <begin position="121"/>
        <end position="391"/>
    </location>
</feature>
<keyword evidence="2" id="KW-0479">Metal-binding</keyword>
<dbReference type="NCBIfam" id="TIGR00757">
    <property type="entry name" value="RNaseEG"/>
    <property type="match status" value="1"/>
</dbReference>
<dbReference type="PANTHER" id="PTHR30001:SF0">
    <property type="entry name" value="RIBONUCLEASE G"/>
    <property type="match status" value="1"/>
</dbReference>
<evidence type="ECO:0000256" key="5">
    <source>
        <dbReference type="ARBA" id="ARBA00022884"/>
    </source>
</evidence>
<protein>
    <submittedName>
        <fullName evidence="7">Rne/Rng family ribonuclease</fullName>
    </submittedName>
</protein>
<keyword evidence="5" id="KW-0694">RNA-binding</keyword>
<dbReference type="GO" id="GO:0004540">
    <property type="term" value="F:RNA nuclease activity"/>
    <property type="evidence" value="ECO:0007669"/>
    <property type="project" value="InterPro"/>
</dbReference>
<dbReference type="GO" id="GO:0005737">
    <property type="term" value="C:cytoplasm"/>
    <property type="evidence" value="ECO:0007669"/>
    <property type="project" value="TreeGrafter"/>
</dbReference>
<gene>
    <name evidence="7" type="ORF">IAC57_05970</name>
</gene>
<evidence type="ECO:0000259" key="6">
    <source>
        <dbReference type="Pfam" id="PF10150"/>
    </source>
</evidence>
<keyword evidence="3" id="KW-0378">Hydrolase</keyword>